<protein>
    <recommendedName>
        <fullName evidence="3">Tubby C-terminal-like domain-containing protein</fullName>
    </recommendedName>
</protein>
<reference evidence="2" key="1">
    <citation type="journal article" date="2019" name="bioRxiv">
        <title>Genomics, evolutionary history and diagnostics of the Alternaria alternata species group including apple and Asian pear pathotypes.</title>
        <authorList>
            <person name="Armitage A.D."/>
            <person name="Cockerton H.M."/>
            <person name="Sreenivasaprasad S."/>
            <person name="Woodhall J.W."/>
            <person name="Lane C.R."/>
            <person name="Harrison R.J."/>
            <person name="Clarkson J.P."/>
        </authorList>
    </citation>
    <scope>NUCLEOTIDE SEQUENCE [LARGE SCALE GENOMIC DNA]</scope>
    <source>
        <strain evidence="2">FERA 1177</strain>
    </source>
</reference>
<dbReference type="VEuPathDB" id="FungiDB:CC77DRAFT_1064215"/>
<dbReference type="Proteomes" id="UP000291422">
    <property type="component" value="Unassembled WGS sequence"/>
</dbReference>
<evidence type="ECO:0008006" key="3">
    <source>
        <dbReference type="Google" id="ProtNLM"/>
    </source>
</evidence>
<evidence type="ECO:0000313" key="2">
    <source>
        <dbReference type="Proteomes" id="UP000291422"/>
    </source>
</evidence>
<organism evidence="1 2">
    <name type="scientific">Alternaria alternata</name>
    <name type="common">Alternaria rot fungus</name>
    <name type="synonym">Torula alternata</name>
    <dbReference type="NCBI Taxonomy" id="5599"/>
    <lineage>
        <taxon>Eukaryota</taxon>
        <taxon>Fungi</taxon>
        <taxon>Dikarya</taxon>
        <taxon>Ascomycota</taxon>
        <taxon>Pezizomycotina</taxon>
        <taxon>Dothideomycetes</taxon>
        <taxon>Pleosporomycetidae</taxon>
        <taxon>Pleosporales</taxon>
        <taxon>Pleosporineae</taxon>
        <taxon>Pleosporaceae</taxon>
        <taxon>Alternaria</taxon>
        <taxon>Alternaria sect. Alternaria</taxon>
        <taxon>Alternaria alternata complex</taxon>
    </lineage>
</organism>
<dbReference type="EMBL" id="PDXD01000085">
    <property type="protein sequence ID" value="RYN63485.1"/>
    <property type="molecule type" value="Genomic_DNA"/>
</dbReference>
<gene>
    <name evidence="1" type="ORF">AA0117_g12726</name>
</gene>
<proteinExistence type="predicted"/>
<comment type="caution">
    <text evidence="1">The sequence shown here is derived from an EMBL/GenBank/DDBJ whole genome shotgun (WGS) entry which is preliminary data.</text>
</comment>
<evidence type="ECO:0000313" key="1">
    <source>
        <dbReference type="EMBL" id="RYN63485.1"/>
    </source>
</evidence>
<name>A0A4Q4MXX2_ALTAL</name>
<accession>A0A4Q4MXX2</accession>
<dbReference type="AlphaFoldDB" id="A0A4Q4MXX2"/>
<sequence length="205" mass="23188">MAPTLPPMPLPGLIIVPGWTAQHQEAFLMKNEDTPKGKCQSLVSYLTPEGKAGAPFLQIKEEDSDVILFRTMEGQEAMRINVERHNIKLKTEYRALRSADAKAIWDVHLRISWRVPKWDLTVHDKYLENQNIEFEKDVAGEEKGLLANGNPIMTVSRHAKWAHRHAEWEVHVAPGMDLLLALGMAWIRSDQQKTADAASGTVIMF</sequence>